<dbReference type="EMBL" id="MU277243">
    <property type="protein sequence ID" value="KAI0057734.1"/>
    <property type="molecule type" value="Genomic_DNA"/>
</dbReference>
<sequence>MYLDHSSRGVQNDGRPIERTLQFVEITQPNGIHPLKNSKRSREWDGNLDSHAADVFNLVRACQASDLSSAQQFHTLLRVICLRGRRNIASRIAIGEEIWTIHPIELSKQWEPTEADTEVPPTFHELPPWLSQALSLHSIVPDDKGIFQMDSSNANGCATLLTDMVDELNDMLTEEVFDAALWADMMLAVHSILDLTPWKTLLTTFPSLEEIFHAAQSSLRTRHSGKRAGNNSEIETWFLTEPDENYGNHVLRYLQAILAHVTADASICRHPLFRKRVPIRAWLATCPADPHEFDVRTVLRDIKQELVELLPLHDSGSATFRSRLIRLQEGETFTGSVHAEATAIALVGAARDSCAPHTPLVGFDSIAFNLQQTFQVPALTTVRVAPRCCYGVAGSSAASSTKTNQVTLPGTHGVILPWAPPPGDPSPVLEELEHQLTCRSLQFVTGRSNELLGRDLDDEVREEPCTCAV</sequence>
<protein>
    <submittedName>
        <fullName evidence="1">Uncharacterized protein</fullName>
    </submittedName>
</protein>
<dbReference type="Proteomes" id="UP000814140">
    <property type="component" value="Unassembled WGS sequence"/>
</dbReference>
<keyword evidence="2" id="KW-1185">Reference proteome</keyword>
<gene>
    <name evidence="1" type="ORF">BV25DRAFT_1994766</name>
</gene>
<proteinExistence type="predicted"/>
<reference evidence="1" key="1">
    <citation type="submission" date="2021-03" db="EMBL/GenBank/DDBJ databases">
        <authorList>
            <consortium name="DOE Joint Genome Institute"/>
            <person name="Ahrendt S."/>
            <person name="Looney B.P."/>
            <person name="Miyauchi S."/>
            <person name="Morin E."/>
            <person name="Drula E."/>
            <person name="Courty P.E."/>
            <person name="Chicoki N."/>
            <person name="Fauchery L."/>
            <person name="Kohler A."/>
            <person name="Kuo A."/>
            <person name="Labutti K."/>
            <person name="Pangilinan J."/>
            <person name="Lipzen A."/>
            <person name="Riley R."/>
            <person name="Andreopoulos W."/>
            <person name="He G."/>
            <person name="Johnson J."/>
            <person name="Barry K.W."/>
            <person name="Grigoriev I.V."/>
            <person name="Nagy L."/>
            <person name="Hibbett D."/>
            <person name="Henrissat B."/>
            <person name="Matheny P.B."/>
            <person name="Labbe J."/>
            <person name="Martin F."/>
        </authorList>
    </citation>
    <scope>NUCLEOTIDE SEQUENCE</scope>
    <source>
        <strain evidence="1">HHB10654</strain>
    </source>
</reference>
<evidence type="ECO:0000313" key="1">
    <source>
        <dbReference type="EMBL" id="KAI0057734.1"/>
    </source>
</evidence>
<accession>A0ACB8SMX8</accession>
<name>A0ACB8SMX8_9AGAM</name>
<reference evidence="1" key="2">
    <citation type="journal article" date="2022" name="New Phytol.">
        <title>Evolutionary transition to the ectomycorrhizal habit in the genomes of a hyperdiverse lineage of mushroom-forming fungi.</title>
        <authorList>
            <person name="Looney B."/>
            <person name="Miyauchi S."/>
            <person name="Morin E."/>
            <person name="Drula E."/>
            <person name="Courty P.E."/>
            <person name="Kohler A."/>
            <person name="Kuo A."/>
            <person name="LaButti K."/>
            <person name="Pangilinan J."/>
            <person name="Lipzen A."/>
            <person name="Riley R."/>
            <person name="Andreopoulos W."/>
            <person name="He G."/>
            <person name="Johnson J."/>
            <person name="Nolan M."/>
            <person name="Tritt A."/>
            <person name="Barry K.W."/>
            <person name="Grigoriev I.V."/>
            <person name="Nagy L.G."/>
            <person name="Hibbett D."/>
            <person name="Henrissat B."/>
            <person name="Matheny P.B."/>
            <person name="Labbe J."/>
            <person name="Martin F.M."/>
        </authorList>
    </citation>
    <scope>NUCLEOTIDE SEQUENCE</scope>
    <source>
        <strain evidence="1">HHB10654</strain>
    </source>
</reference>
<comment type="caution">
    <text evidence="1">The sequence shown here is derived from an EMBL/GenBank/DDBJ whole genome shotgun (WGS) entry which is preliminary data.</text>
</comment>
<evidence type="ECO:0000313" key="2">
    <source>
        <dbReference type="Proteomes" id="UP000814140"/>
    </source>
</evidence>
<organism evidence="1 2">
    <name type="scientific">Artomyces pyxidatus</name>
    <dbReference type="NCBI Taxonomy" id="48021"/>
    <lineage>
        <taxon>Eukaryota</taxon>
        <taxon>Fungi</taxon>
        <taxon>Dikarya</taxon>
        <taxon>Basidiomycota</taxon>
        <taxon>Agaricomycotina</taxon>
        <taxon>Agaricomycetes</taxon>
        <taxon>Russulales</taxon>
        <taxon>Auriscalpiaceae</taxon>
        <taxon>Artomyces</taxon>
    </lineage>
</organism>